<dbReference type="Gene3D" id="1.20.1250.20">
    <property type="entry name" value="MFS general substrate transporter like domains"/>
    <property type="match status" value="1"/>
</dbReference>
<dbReference type="InterPro" id="IPR011701">
    <property type="entry name" value="MFS"/>
</dbReference>
<dbReference type="AlphaFoldDB" id="A0A541B909"/>
<evidence type="ECO:0000256" key="4">
    <source>
        <dbReference type="ARBA" id="ARBA00022989"/>
    </source>
</evidence>
<feature type="transmembrane region" description="Helical" evidence="6">
    <location>
        <begin position="274"/>
        <end position="292"/>
    </location>
</feature>
<organism evidence="8 9">
    <name type="scientific">Rhodococcus spelaei</name>
    <dbReference type="NCBI Taxonomy" id="2546320"/>
    <lineage>
        <taxon>Bacteria</taxon>
        <taxon>Bacillati</taxon>
        <taxon>Actinomycetota</taxon>
        <taxon>Actinomycetes</taxon>
        <taxon>Mycobacteriales</taxon>
        <taxon>Nocardiaceae</taxon>
        <taxon>Rhodococcus</taxon>
    </lineage>
</organism>
<comment type="subcellular location">
    <subcellularLocation>
        <location evidence="1">Cell membrane</location>
        <topology evidence="1">Multi-pass membrane protein</topology>
    </subcellularLocation>
</comment>
<proteinExistence type="predicted"/>
<reference evidence="8 9" key="1">
    <citation type="submission" date="2019-06" db="EMBL/GenBank/DDBJ databases">
        <title>Rhodococcus spaelei sp. nov., isolated from a cave.</title>
        <authorList>
            <person name="Lee S.D."/>
        </authorList>
    </citation>
    <scope>NUCLEOTIDE SEQUENCE [LARGE SCALE GENOMIC DNA]</scope>
    <source>
        <strain evidence="8 9">C9-5</strain>
    </source>
</reference>
<keyword evidence="5 6" id="KW-0472">Membrane</keyword>
<feature type="transmembrane region" description="Helical" evidence="6">
    <location>
        <begin position="376"/>
        <end position="398"/>
    </location>
</feature>
<dbReference type="Pfam" id="PF07690">
    <property type="entry name" value="MFS_1"/>
    <property type="match status" value="1"/>
</dbReference>
<evidence type="ECO:0000256" key="5">
    <source>
        <dbReference type="ARBA" id="ARBA00023136"/>
    </source>
</evidence>
<feature type="transmembrane region" description="Helical" evidence="6">
    <location>
        <begin position="410"/>
        <end position="431"/>
    </location>
</feature>
<evidence type="ECO:0000256" key="2">
    <source>
        <dbReference type="ARBA" id="ARBA00022448"/>
    </source>
</evidence>
<feature type="transmembrane region" description="Helical" evidence="6">
    <location>
        <begin position="170"/>
        <end position="193"/>
    </location>
</feature>
<evidence type="ECO:0000256" key="6">
    <source>
        <dbReference type="SAM" id="Phobius"/>
    </source>
</evidence>
<feature type="transmembrane region" description="Helical" evidence="6">
    <location>
        <begin position="56"/>
        <end position="75"/>
    </location>
</feature>
<feature type="domain" description="Major facilitator superfamily (MFS) profile" evidence="7">
    <location>
        <begin position="21"/>
        <end position="471"/>
    </location>
</feature>
<dbReference type="InterPro" id="IPR036259">
    <property type="entry name" value="MFS_trans_sf"/>
</dbReference>
<gene>
    <name evidence="8" type="ORF">FK531_13400</name>
</gene>
<keyword evidence="3 6" id="KW-0812">Transmembrane</keyword>
<evidence type="ECO:0000256" key="1">
    <source>
        <dbReference type="ARBA" id="ARBA00004651"/>
    </source>
</evidence>
<dbReference type="EMBL" id="VIGH01000005">
    <property type="protein sequence ID" value="TQF68787.1"/>
    <property type="molecule type" value="Genomic_DNA"/>
</dbReference>
<feature type="transmembrane region" description="Helical" evidence="6">
    <location>
        <begin position="443"/>
        <end position="466"/>
    </location>
</feature>
<dbReference type="SUPFAM" id="SSF103473">
    <property type="entry name" value="MFS general substrate transporter"/>
    <property type="match status" value="1"/>
</dbReference>
<comment type="caution">
    <text evidence="8">The sequence shown here is derived from an EMBL/GenBank/DDBJ whole genome shotgun (WGS) entry which is preliminary data.</text>
</comment>
<feature type="transmembrane region" description="Helical" evidence="6">
    <location>
        <begin position="87"/>
        <end position="106"/>
    </location>
</feature>
<feature type="transmembrane region" description="Helical" evidence="6">
    <location>
        <begin position="205"/>
        <end position="224"/>
    </location>
</feature>
<protein>
    <submittedName>
        <fullName evidence="8">MFS transporter</fullName>
    </submittedName>
</protein>
<dbReference type="GO" id="GO:0005886">
    <property type="term" value="C:plasma membrane"/>
    <property type="evidence" value="ECO:0007669"/>
    <property type="project" value="UniProtKB-SubCell"/>
</dbReference>
<accession>A0A541B909</accession>
<feature type="transmembrane region" description="Helical" evidence="6">
    <location>
        <begin position="20"/>
        <end position="44"/>
    </location>
</feature>
<sequence length="490" mass="50399">MHVAYSMYSAYVIKQRTQRLVLPTLAFTGIVVSLMQTLVVPLIHTLPDLLHTSTSTASWVVTSTLLAAAIVTPVAGRLGDMFGKRRMILISMGLLVTGSVVCALSSSVAPVLIGRVLQGAATGVIPLGISILRDELPRERVASAISVMSATMGVGGAVGMPLAAWTAQNYSWHVLFWTAAGLGAVAAVALAVVLPESSVRSPGRFDYFGAVGLAVGLVALLMPLTKGAQWGWTSPLTLGLFAASVVVFAVWGAVELRTAEPLVDLRTSASPTVLLTNVASILAGFAMYATSLTVPQLLQSPVETGYGLGQTMVVAGLCMAPAGVVMMLLSPVSARITGRYGPRVTLMVGTAVITAGYLIGAFAMSAIWQIALVSTVIGAGIGISYAAMPALIMSAVPLHETGAANGLNSLMRSVGTSFAAAVMTVVLTNMTKPFGPAEVPTHAAFVTTFLIGAGAALLALLVAYFIPRRVPAPVAVGADTDAGELTPARV</sequence>
<feature type="transmembrane region" description="Helical" evidence="6">
    <location>
        <begin position="344"/>
        <end position="370"/>
    </location>
</feature>
<keyword evidence="9" id="KW-1185">Reference proteome</keyword>
<dbReference type="Proteomes" id="UP000316256">
    <property type="component" value="Unassembled WGS sequence"/>
</dbReference>
<dbReference type="PANTHER" id="PTHR42718:SF9">
    <property type="entry name" value="MAJOR FACILITATOR SUPERFAMILY MULTIDRUG TRANSPORTER MFSC"/>
    <property type="match status" value="1"/>
</dbReference>
<feature type="transmembrane region" description="Helical" evidence="6">
    <location>
        <begin position="112"/>
        <end position="132"/>
    </location>
</feature>
<evidence type="ECO:0000313" key="9">
    <source>
        <dbReference type="Proteomes" id="UP000316256"/>
    </source>
</evidence>
<dbReference type="InterPro" id="IPR020846">
    <property type="entry name" value="MFS_dom"/>
</dbReference>
<dbReference type="PROSITE" id="PS50850">
    <property type="entry name" value="MFS"/>
    <property type="match status" value="1"/>
</dbReference>
<dbReference type="OrthoDB" id="4484751at2"/>
<feature type="transmembrane region" description="Helical" evidence="6">
    <location>
        <begin position="236"/>
        <end position="254"/>
    </location>
</feature>
<feature type="transmembrane region" description="Helical" evidence="6">
    <location>
        <begin position="144"/>
        <end position="164"/>
    </location>
</feature>
<dbReference type="CDD" id="cd17504">
    <property type="entry name" value="MFS_MMR_MDR_like"/>
    <property type="match status" value="1"/>
</dbReference>
<name>A0A541B909_9NOCA</name>
<feature type="transmembrane region" description="Helical" evidence="6">
    <location>
        <begin position="312"/>
        <end position="332"/>
    </location>
</feature>
<evidence type="ECO:0000259" key="7">
    <source>
        <dbReference type="PROSITE" id="PS50850"/>
    </source>
</evidence>
<dbReference type="PANTHER" id="PTHR42718">
    <property type="entry name" value="MAJOR FACILITATOR SUPERFAMILY MULTIDRUG TRANSPORTER MFSC"/>
    <property type="match status" value="1"/>
</dbReference>
<keyword evidence="4 6" id="KW-1133">Transmembrane helix</keyword>
<dbReference type="Gene3D" id="1.20.1720.10">
    <property type="entry name" value="Multidrug resistance protein D"/>
    <property type="match status" value="1"/>
</dbReference>
<evidence type="ECO:0000313" key="8">
    <source>
        <dbReference type="EMBL" id="TQF68787.1"/>
    </source>
</evidence>
<dbReference type="GO" id="GO:0022857">
    <property type="term" value="F:transmembrane transporter activity"/>
    <property type="evidence" value="ECO:0007669"/>
    <property type="project" value="InterPro"/>
</dbReference>
<keyword evidence="2" id="KW-0813">Transport</keyword>
<evidence type="ECO:0000256" key="3">
    <source>
        <dbReference type="ARBA" id="ARBA00022692"/>
    </source>
</evidence>